<evidence type="ECO:0000313" key="3">
    <source>
        <dbReference type="Proteomes" id="UP001165143"/>
    </source>
</evidence>
<gene>
    <name evidence="2" type="ORF">Kpho01_45760</name>
</gene>
<keyword evidence="1" id="KW-0472">Membrane</keyword>
<protein>
    <submittedName>
        <fullName evidence="2">Uncharacterized protein</fullName>
    </submittedName>
</protein>
<keyword evidence="1" id="KW-1133">Transmembrane helix</keyword>
<dbReference type="OrthoDB" id="4335097at2"/>
<evidence type="ECO:0000256" key="1">
    <source>
        <dbReference type="SAM" id="Phobius"/>
    </source>
</evidence>
<proteinExistence type="predicted"/>
<dbReference type="RefSeq" id="WP_033254925.1">
    <property type="nucleotide sequence ID" value="NZ_BSRX01000028.1"/>
</dbReference>
<sequence>MPRNALYAATVLVLAVAAAVVSFSNGNWYGVIWVLMACVASNITWYYLRKDRIERRAAAAAAAPAQRG</sequence>
<dbReference type="EMBL" id="BSRX01000028">
    <property type="protein sequence ID" value="GLW56565.1"/>
    <property type="molecule type" value="Genomic_DNA"/>
</dbReference>
<feature type="transmembrane region" description="Helical" evidence="1">
    <location>
        <begin position="28"/>
        <end position="48"/>
    </location>
</feature>
<accession>A0A9W6URH7</accession>
<reference evidence="2" key="1">
    <citation type="submission" date="2023-02" db="EMBL/GenBank/DDBJ databases">
        <title>Kitasatospora phosalacinea NBRC 14362.</title>
        <authorList>
            <person name="Ichikawa N."/>
            <person name="Sato H."/>
            <person name="Tonouchi N."/>
        </authorList>
    </citation>
    <scope>NUCLEOTIDE SEQUENCE</scope>
    <source>
        <strain evidence="2">NBRC 14362</strain>
    </source>
</reference>
<organism evidence="2 3">
    <name type="scientific">Kitasatospora phosalacinea</name>
    <dbReference type="NCBI Taxonomy" id="2065"/>
    <lineage>
        <taxon>Bacteria</taxon>
        <taxon>Bacillati</taxon>
        <taxon>Actinomycetota</taxon>
        <taxon>Actinomycetes</taxon>
        <taxon>Kitasatosporales</taxon>
        <taxon>Streptomycetaceae</taxon>
        <taxon>Kitasatospora</taxon>
    </lineage>
</organism>
<dbReference type="AlphaFoldDB" id="A0A9W6URH7"/>
<name>A0A9W6URH7_9ACTN</name>
<keyword evidence="1" id="KW-0812">Transmembrane</keyword>
<comment type="caution">
    <text evidence="2">The sequence shown here is derived from an EMBL/GenBank/DDBJ whole genome shotgun (WGS) entry which is preliminary data.</text>
</comment>
<evidence type="ECO:0000313" key="2">
    <source>
        <dbReference type="EMBL" id="GLW56565.1"/>
    </source>
</evidence>
<dbReference type="Proteomes" id="UP001165143">
    <property type="component" value="Unassembled WGS sequence"/>
</dbReference>